<evidence type="ECO:0000256" key="5">
    <source>
        <dbReference type="ARBA" id="ARBA00022911"/>
    </source>
</evidence>
<dbReference type="InterPro" id="IPR020846">
    <property type="entry name" value="MFS_dom"/>
</dbReference>
<evidence type="ECO:0000313" key="14">
    <source>
        <dbReference type="Proteomes" id="UP000515788"/>
    </source>
</evidence>
<protein>
    <recommendedName>
        <fullName evidence="8">Quinate transporter</fullName>
    </recommendedName>
</protein>
<feature type="compositionally biased region" description="Basic and acidic residues" evidence="10">
    <location>
        <begin position="522"/>
        <end position="540"/>
    </location>
</feature>
<evidence type="ECO:0000256" key="1">
    <source>
        <dbReference type="ARBA" id="ARBA00004141"/>
    </source>
</evidence>
<feature type="transmembrane region" description="Helical" evidence="11">
    <location>
        <begin position="131"/>
        <end position="152"/>
    </location>
</feature>
<dbReference type="GeneID" id="59326258"/>
<dbReference type="NCBIfam" id="TIGR00879">
    <property type="entry name" value="SP"/>
    <property type="match status" value="1"/>
</dbReference>
<dbReference type="EMBL" id="CP059249">
    <property type="protein sequence ID" value="QLL33090.1"/>
    <property type="molecule type" value="Genomic_DNA"/>
</dbReference>
<keyword evidence="5" id="KW-0672">Quinate metabolism</keyword>
<dbReference type="FunFam" id="1.20.1250.20:FF:000026">
    <property type="entry name" value="MFS quinate transporter QutD"/>
    <property type="match status" value="1"/>
</dbReference>
<evidence type="ECO:0000313" key="13">
    <source>
        <dbReference type="EMBL" id="QLL33090.1"/>
    </source>
</evidence>
<feature type="region of interest" description="Disordered" evidence="10">
    <location>
        <begin position="522"/>
        <end position="559"/>
    </location>
</feature>
<evidence type="ECO:0000256" key="7">
    <source>
        <dbReference type="ARBA" id="ARBA00023136"/>
    </source>
</evidence>
<dbReference type="OrthoDB" id="508119at2759"/>
<feature type="transmembrane region" description="Helical" evidence="11">
    <location>
        <begin position="358"/>
        <end position="378"/>
    </location>
</feature>
<dbReference type="GO" id="GO:0005351">
    <property type="term" value="F:carbohydrate:proton symporter activity"/>
    <property type="evidence" value="ECO:0007669"/>
    <property type="project" value="TreeGrafter"/>
</dbReference>
<keyword evidence="4 11" id="KW-0812">Transmembrane</keyword>
<dbReference type="InterPro" id="IPR036259">
    <property type="entry name" value="MFS_trans_sf"/>
</dbReference>
<dbReference type="SUPFAM" id="SSF103473">
    <property type="entry name" value="MFS general substrate transporter"/>
    <property type="match status" value="1"/>
</dbReference>
<dbReference type="Proteomes" id="UP000515788">
    <property type="component" value="Chromosome 4"/>
</dbReference>
<evidence type="ECO:0000256" key="10">
    <source>
        <dbReference type="SAM" id="MobiDB-lite"/>
    </source>
</evidence>
<reference evidence="13 14" key="1">
    <citation type="submission" date="2020-06" db="EMBL/GenBank/DDBJ databases">
        <title>The yeast mating-type switching endonuclease HO is a domesticated member of an unorthodox homing genetic element family.</title>
        <authorList>
            <person name="Coughlan A.Y."/>
            <person name="Lombardi L."/>
            <person name="Braun-Galleani S."/>
            <person name="Martos A.R."/>
            <person name="Galeote V."/>
            <person name="Bigey F."/>
            <person name="Dequin S."/>
            <person name="Byrne K.P."/>
            <person name="Wolfe K.H."/>
        </authorList>
    </citation>
    <scope>NUCLEOTIDE SEQUENCE [LARGE SCALE GENOMIC DNA]</scope>
    <source>
        <strain evidence="13 14">CBS764</strain>
    </source>
</reference>
<dbReference type="RefSeq" id="XP_037139764.1">
    <property type="nucleotide sequence ID" value="XM_037283868.1"/>
</dbReference>
<keyword evidence="14" id="KW-1185">Reference proteome</keyword>
<evidence type="ECO:0000256" key="3">
    <source>
        <dbReference type="ARBA" id="ARBA00022448"/>
    </source>
</evidence>
<feature type="transmembrane region" description="Helical" evidence="11">
    <location>
        <begin position="460"/>
        <end position="481"/>
    </location>
</feature>
<dbReference type="InterPro" id="IPR005829">
    <property type="entry name" value="Sugar_transporter_CS"/>
</dbReference>
<feature type="transmembrane region" description="Helical" evidence="11">
    <location>
        <begin position="105"/>
        <end position="125"/>
    </location>
</feature>
<feature type="domain" description="Major facilitator superfamily (MFS) profile" evidence="12">
    <location>
        <begin position="30"/>
        <end position="485"/>
    </location>
</feature>
<feature type="transmembrane region" description="Helical" evidence="11">
    <location>
        <begin position="27"/>
        <end position="53"/>
    </location>
</feature>
<dbReference type="PROSITE" id="PS00216">
    <property type="entry name" value="SUGAR_TRANSPORT_1"/>
    <property type="match status" value="1"/>
</dbReference>
<evidence type="ECO:0000256" key="4">
    <source>
        <dbReference type="ARBA" id="ARBA00022692"/>
    </source>
</evidence>
<dbReference type="PANTHER" id="PTHR48022">
    <property type="entry name" value="PLASTIDIC GLUCOSE TRANSPORTER 4"/>
    <property type="match status" value="1"/>
</dbReference>
<dbReference type="InterPro" id="IPR005828">
    <property type="entry name" value="MFS_sugar_transport-like"/>
</dbReference>
<accession>A0A7G3ZHV4</accession>
<feature type="transmembrane region" description="Helical" evidence="11">
    <location>
        <begin position="398"/>
        <end position="418"/>
    </location>
</feature>
<feature type="transmembrane region" description="Helical" evidence="11">
    <location>
        <begin position="197"/>
        <end position="219"/>
    </location>
</feature>
<evidence type="ECO:0000256" key="6">
    <source>
        <dbReference type="ARBA" id="ARBA00022989"/>
    </source>
</evidence>
<sequence>MKGIKIKNIFAKVEDRPTPSQVYNWRIYFTAMLASTASILIGYDSGFIGGTVANPHFLPNFGVKPNTTEADNTTANVISCFHAAAFFGALLGYPLAHYWGRRKGLIVFSAIGAIGAAVMIAAIQGSLAPMYIGRVLTGLTVGASTNLTVVYLSEVSPSPIRGQIVALYELGWRVGDLVGFWINYGVVEHVPPGNKQWLIPLAVQLIPAALFFVASLIMVESPRWLFQVGRDSEAIKNLTWLRNLPVDSEYVEWEINSIKESIDYQNKTVGTGILDPAKEVFIRNTKYFKRLGITCCLFLFQNFMGIQALNYYSVPLFKSLGVKGTNASLFSSGLFGVCKFICTFIYIFLIVDCFGRRIAFLVSSSFCTVFFWYIGAYLKVVDPTKPGVDPGPGGKAAIAMMYLWTCSFILAWSGGPFVWAAEVYEQNIRVFTQSLNAAVSWVPIFIMTRLTTNMVKSMRYGIFFFFACIALLSIPFVFFFVPETKGIPLEEIDKLFHKGIPARRAHAIVSKELMAINNSKIDDSEGSRFDLEDNPKKGEELFIENASGSTEDERSRTST</sequence>
<evidence type="ECO:0000259" key="12">
    <source>
        <dbReference type="PROSITE" id="PS50850"/>
    </source>
</evidence>
<dbReference type="PROSITE" id="PS50850">
    <property type="entry name" value="MFS"/>
    <property type="match status" value="1"/>
</dbReference>
<dbReference type="PANTHER" id="PTHR48022:SF34">
    <property type="entry name" value="MAJOR FACILITATOR SUPERFAMILY (MFS) PROFILE DOMAIN-CONTAINING PROTEIN-RELATED"/>
    <property type="match status" value="1"/>
</dbReference>
<dbReference type="KEGG" id="tgb:HG536_0D06130"/>
<comment type="similarity">
    <text evidence="2 9">Belongs to the major facilitator superfamily. Sugar transporter (TC 2.A.1.1) family.</text>
</comment>
<feature type="transmembrane region" description="Helical" evidence="11">
    <location>
        <begin position="291"/>
        <end position="309"/>
    </location>
</feature>
<dbReference type="PROSITE" id="PS00217">
    <property type="entry name" value="SUGAR_TRANSPORT_2"/>
    <property type="match status" value="1"/>
</dbReference>
<evidence type="ECO:0000256" key="11">
    <source>
        <dbReference type="SAM" id="Phobius"/>
    </source>
</evidence>
<dbReference type="Gene3D" id="1.20.1250.20">
    <property type="entry name" value="MFS general substrate transporter like domains"/>
    <property type="match status" value="1"/>
</dbReference>
<feature type="transmembrane region" description="Helical" evidence="11">
    <location>
        <begin position="73"/>
        <end position="93"/>
    </location>
</feature>
<dbReference type="Pfam" id="PF00083">
    <property type="entry name" value="Sugar_tr"/>
    <property type="match status" value="1"/>
</dbReference>
<keyword evidence="6 11" id="KW-1133">Transmembrane helix</keyword>
<gene>
    <name evidence="13" type="ORF">HG536_0D06130</name>
</gene>
<dbReference type="GO" id="GO:0016020">
    <property type="term" value="C:membrane"/>
    <property type="evidence" value="ECO:0007669"/>
    <property type="project" value="UniProtKB-SubCell"/>
</dbReference>
<proteinExistence type="inferred from homology"/>
<keyword evidence="3 9" id="KW-0813">Transport</keyword>
<keyword evidence="7 11" id="KW-0472">Membrane</keyword>
<feature type="transmembrane region" description="Helical" evidence="11">
    <location>
        <begin position="164"/>
        <end position="185"/>
    </location>
</feature>
<comment type="subcellular location">
    <subcellularLocation>
        <location evidence="1">Membrane</location>
        <topology evidence="1">Multi-pass membrane protein</topology>
    </subcellularLocation>
</comment>
<organism evidence="13 14">
    <name type="scientific">Torulaspora globosa</name>
    <dbReference type="NCBI Taxonomy" id="48254"/>
    <lineage>
        <taxon>Eukaryota</taxon>
        <taxon>Fungi</taxon>
        <taxon>Dikarya</taxon>
        <taxon>Ascomycota</taxon>
        <taxon>Saccharomycotina</taxon>
        <taxon>Saccharomycetes</taxon>
        <taxon>Saccharomycetales</taxon>
        <taxon>Saccharomycetaceae</taxon>
        <taxon>Torulaspora</taxon>
    </lineage>
</organism>
<evidence type="ECO:0000256" key="8">
    <source>
        <dbReference type="ARBA" id="ARBA00043213"/>
    </source>
</evidence>
<dbReference type="InterPro" id="IPR003663">
    <property type="entry name" value="Sugar/inositol_transpt"/>
</dbReference>
<evidence type="ECO:0000256" key="9">
    <source>
        <dbReference type="RuleBase" id="RU003346"/>
    </source>
</evidence>
<name>A0A7G3ZHV4_9SACH</name>
<dbReference type="InterPro" id="IPR050360">
    <property type="entry name" value="MFS_Sugar_Transporters"/>
</dbReference>
<evidence type="ECO:0000256" key="2">
    <source>
        <dbReference type="ARBA" id="ARBA00010992"/>
    </source>
</evidence>
<dbReference type="PRINTS" id="PR00171">
    <property type="entry name" value="SUGRTRNSPORT"/>
</dbReference>
<dbReference type="AlphaFoldDB" id="A0A7G3ZHV4"/>
<feature type="transmembrane region" description="Helical" evidence="11">
    <location>
        <begin position="329"/>
        <end position="351"/>
    </location>
</feature>